<dbReference type="Proteomes" id="UP001501414">
    <property type="component" value="Unassembled WGS sequence"/>
</dbReference>
<accession>A0ABP4I8Y0</accession>
<dbReference type="EMBL" id="BAAAJK010000003">
    <property type="protein sequence ID" value="GAA1381234.1"/>
    <property type="molecule type" value="Genomic_DNA"/>
</dbReference>
<proteinExistence type="predicted"/>
<keyword evidence="8" id="KW-1185">Reference proteome</keyword>
<dbReference type="SUPFAM" id="SSF46689">
    <property type="entry name" value="Homeodomain-like"/>
    <property type="match status" value="1"/>
</dbReference>
<name>A0ABP4I8Y0_9PSEU</name>
<evidence type="ECO:0000256" key="3">
    <source>
        <dbReference type="ARBA" id="ARBA00023015"/>
    </source>
</evidence>
<keyword evidence="3" id="KW-0805">Transcription regulation</keyword>
<evidence type="ECO:0000259" key="6">
    <source>
        <dbReference type="PROSITE" id="PS50045"/>
    </source>
</evidence>
<evidence type="ECO:0000256" key="4">
    <source>
        <dbReference type="ARBA" id="ARBA00023163"/>
    </source>
</evidence>
<dbReference type="InterPro" id="IPR029016">
    <property type="entry name" value="GAF-like_dom_sf"/>
</dbReference>
<evidence type="ECO:0000256" key="5">
    <source>
        <dbReference type="SAM" id="MobiDB-lite"/>
    </source>
</evidence>
<organism evidence="7 8">
    <name type="scientific">Pseudonocardia kongjuensis</name>
    <dbReference type="NCBI Taxonomy" id="102227"/>
    <lineage>
        <taxon>Bacteria</taxon>
        <taxon>Bacillati</taxon>
        <taxon>Actinomycetota</taxon>
        <taxon>Actinomycetes</taxon>
        <taxon>Pseudonocardiales</taxon>
        <taxon>Pseudonocardiaceae</taxon>
        <taxon>Pseudonocardia</taxon>
    </lineage>
</organism>
<dbReference type="Gene3D" id="1.10.10.60">
    <property type="entry name" value="Homeodomain-like"/>
    <property type="match status" value="1"/>
</dbReference>
<dbReference type="InterPro" id="IPR002197">
    <property type="entry name" value="HTH_Fis"/>
</dbReference>
<dbReference type="Gene3D" id="1.10.8.60">
    <property type="match status" value="1"/>
</dbReference>
<reference evidence="8" key="1">
    <citation type="journal article" date="2019" name="Int. J. Syst. Evol. Microbiol.">
        <title>The Global Catalogue of Microorganisms (GCM) 10K type strain sequencing project: providing services to taxonomists for standard genome sequencing and annotation.</title>
        <authorList>
            <consortium name="The Broad Institute Genomics Platform"/>
            <consortium name="The Broad Institute Genome Sequencing Center for Infectious Disease"/>
            <person name="Wu L."/>
            <person name="Ma J."/>
        </authorList>
    </citation>
    <scope>NUCLEOTIDE SEQUENCE [LARGE SCALE GENOMIC DNA]</scope>
    <source>
        <strain evidence="8">JCM 11896</strain>
    </source>
</reference>
<dbReference type="PANTHER" id="PTHR32071">
    <property type="entry name" value="TRANSCRIPTIONAL REGULATORY PROTEIN"/>
    <property type="match status" value="1"/>
</dbReference>
<feature type="domain" description="Sigma-54 factor interaction" evidence="6">
    <location>
        <begin position="331"/>
        <end position="524"/>
    </location>
</feature>
<evidence type="ECO:0000256" key="2">
    <source>
        <dbReference type="ARBA" id="ARBA00022840"/>
    </source>
</evidence>
<evidence type="ECO:0000313" key="8">
    <source>
        <dbReference type="Proteomes" id="UP001501414"/>
    </source>
</evidence>
<dbReference type="Gene3D" id="3.40.50.300">
    <property type="entry name" value="P-loop containing nucleotide triphosphate hydrolases"/>
    <property type="match status" value="1"/>
</dbReference>
<dbReference type="InterPro" id="IPR002078">
    <property type="entry name" value="Sigma_54_int"/>
</dbReference>
<evidence type="ECO:0000256" key="1">
    <source>
        <dbReference type="ARBA" id="ARBA00022741"/>
    </source>
</evidence>
<dbReference type="PROSITE" id="PS50045">
    <property type="entry name" value="SIGMA54_INTERACT_4"/>
    <property type="match status" value="1"/>
</dbReference>
<dbReference type="Pfam" id="PF25601">
    <property type="entry name" value="AAA_lid_14"/>
    <property type="match status" value="1"/>
</dbReference>
<keyword evidence="2" id="KW-0067">ATP-binding</keyword>
<comment type="caution">
    <text evidence="7">The sequence shown here is derived from an EMBL/GenBank/DDBJ whole genome shotgun (WGS) entry which is preliminary data.</text>
</comment>
<sequence length="605" mass="64660">MRMHRRDVMRTHRELVLGGDDGQDTGDPAARGTVRDEIVSSWRRCRLVGVTTSGEDVPYQAEFERPNRLLRAADPVIGRLADQIDDGPATILLADSDAQIIDRRAGRRELANALDRLLVAPGFTYAEEFTGTNGIGSALEECRPFVVSGAEHFRDNLQQFTCMGSPIRHPVTGRVEGVLDVTCRVEDRHELLAPLVLAAVREIEARMVADASRREQMLLDRFVRAGRRSTAAVVSLNEDVVIANTAAAGLVELSDQAVLWDWACRILGTRDEFTGDIRLSNDVVVQARATRVGERGATAGVVIEMRPQPDRAAPSGRTRQRARAGAGEGRLVGRSVASSRLRDAVDAALAAGRPLLVCGEPGAGKLFVATHVHGRRAPGEPVTVLDAVLSADDPTGWLGRLTDALDGPGGVVLRHLDQLAPAVAARVAAVVEQVTTARLVVTARHRGGAGAASRVLDHFPVSVTVPPLRFRGEDIADLAPLLLGAGSSRRPVPRLQPGTLRTLAALDWPGNVRELGAVLCTAAVCSLGSDIGHRHLPPEYRSPGGRSGPSSLLRAERDTVLEALAETGGNKVAAAERLGVARSTLYRKLRQLGIDDHRLPGADPG</sequence>
<feature type="region of interest" description="Disordered" evidence="5">
    <location>
        <begin position="309"/>
        <end position="328"/>
    </location>
</feature>
<dbReference type="InterPro" id="IPR058031">
    <property type="entry name" value="AAA_lid_NorR"/>
</dbReference>
<dbReference type="Pfam" id="PF02954">
    <property type="entry name" value="HTH_8"/>
    <property type="match status" value="1"/>
</dbReference>
<dbReference type="PRINTS" id="PR01590">
    <property type="entry name" value="HTHFIS"/>
</dbReference>
<protein>
    <submittedName>
        <fullName evidence="7">Transcriptional regulator MimR</fullName>
    </submittedName>
</protein>
<dbReference type="PANTHER" id="PTHR32071:SF122">
    <property type="entry name" value="SIGMA FACTOR"/>
    <property type="match status" value="1"/>
</dbReference>
<dbReference type="InterPro" id="IPR027417">
    <property type="entry name" value="P-loop_NTPase"/>
</dbReference>
<dbReference type="Gene3D" id="3.30.450.40">
    <property type="match status" value="1"/>
</dbReference>
<evidence type="ECO:0000313" key="7">
    <source>
        <dbReference type="EMBL" id="GAA1381234.1"/>
    </source>
</evidence>
<dbReference type="SUPFAM" id="SSF52540">
    <property type="entry name" value="P-loop containing nucleoside triphosphate hydrolases"/>
    <property type="match status" value="1"/>
</dbReference>
<keyword evidence="1" id="KW-0547">Nucleotide-binding</keyword>
<keyword evidence="4" id="KW-0804">Transcription</keyword>
<gene>
    <name evidence="7" type="primary">mimR_1</name>
    <name evidence="7" type="ORF">GCM10009613_06840</name>
</gene>
<dbReference type="InterPro" id="IPR009057">
    <property type="entry name" value="Homeodomain-like_sf"/>
</dbReference>